<evidence type="ECO:0000259" key="2">
    <source>
        <dbReference type="Pfam" id="PF09718"/>
    </source>
</evidence>
<feature type="domain" description="Bacteriophage tail tape measure C-terminal" evidence="2">
    <location>
        <begin position="532"/>
        <end position="603"/>
    </location>
</feature>
<evidence type="ECO:0000256" key="1">
    <source>
        <dbReference type="SAM" id="Coils"/>
    </source>
</evidence>
<protein>
    <submittedName>
        <fullName evidence="3">Bacteriophage lambda, GpH, tail tape measure, C-terminal</fullName>
    </submittedName>
</protein>
<dbReference type="Pfam" id="PF09718">
    <property type="entry name" value="Tape_meas_lam_C"/>
    <property type="match status" value="1"/>
</dbReference>
<name>A0A6J5P225_9CAUD</name>
<organism evidence="3">
    <name type="scientific">uncultured Caudovirales phage</name>
    <dbReference type="NCBI Taxonomy" id="2100421"/>
    <lineage>
        <taxon>Viruses</taxon>
        <taxon>Duplodnaviria</taxon>
        <taxon>Heunggongvirae</taxon>
        <taxon>Uroviricota</taxon>
        <taxon>Caudoviricetes</taxon>
        <taxon>Peduoviridae</taxon>
        <taxon>Maltschvirus</taxon>
        <taxon>Maltschvirus maltsch</taxon>
    </lineage>
</organism>
<sequence>MASNNIARLGVILGLDSAEFVKGLDAANRKLYDFSVKVAGVAKDALLAAGVAFGAATYKAMEFADAIADVAKANDVSIASVLKLNDALANNGGQAENAGKLLSGFTNFMDNAATGSFEAQKALKQAGVSLQDLANLGTEELFAKTVQGIASIQDPLTRNAKAMEVFGKAAKGVDFVGLADDMRKTSSVTDEQAIAVQAAADAYDLIKQNARNFQLSFVSEIGPSLLTAIEYFTDLGKEINKTGGLWRTVFNTVAYQTASLVHEIQDLISVFVAWDAVLDAFFEARWGEISGIVDRRKAERATEESKLESFRQKLEGIRSGGELGKFDMGKGDSWDNAPAAKRLVILGVDPKAEAEIKKAKEEWKRFSAEQVKYIDELIAKEKAAADEDIKRLNERNAALKKNAQEEIDIIQARVDASDAEAAALAAIDVARLEARKAQELRQQEEQNSLDRSKQMFALEQAGITLRSEDLQTQRDLFNLENKHFDALEEINRNQALDAEARQRAIEKENALYQASIEFVKERNRALKDGSVVDGFSRAMDKFINNLPTQLQRGEQLFATFTNTIGQAIDEFVEKGTVAWDRLIENMIKGMLKAELQRQATQLFSVGFKALSDGNTLSTLGSFLGFANGGEPPVNKPSIVGERGPELFVPKTAGMIVPNNQLASMGGGGQTVNYNGPYIASMNAIDTQSGVQFLAKNKQAVWATYQSANRSIPMSR</sequence>
<proteinExistence type="predicted"/>
<evidence type="ECO:0000313" key="3">
    <source>
        <dbReference type="EMBL" id="CAB4165327.1"/>
    </source>
</evidence>
<dbReference type="InterPro" id="IPR006431">
    <property type="entry name" value="Phage_tape_meas_C"/>
</dbReference>
<reference evidence="3" key="1">
    <citation type="submission" date="2020-04" db="EMBL/GenBank/DDBJ databases">
        <authorList>
            <person name="Chiriac C."/>
            <person name="Salcher M."/>
            <person name="Ghai R."/>
            <person name="Kavagutti S V."/>
        </authorList>
    </citation>
    <scope>NUCLEOTIDE SEQUENCE</scope>
</reference>
<keyword evidence="1" id="KW-0175">Coiled coil</keyword>
<gene>
    <name evidence="3" type="ORF">UFOVP815_35</name>
</gene>
<feature type="coiled-coil region" evidence="1">
    <location>
        <begin position="382"/>
        <end position="447"/>
    </location>
</feature>
<accession>A0A6J5P225</accession>
<dbReference type="EMBL" id="LR796769">
    <property type="protein sequence ID" value="CAB4165327.1"/>
    <property type="molecule type" value="Genomic_DNA"/>
</dbReference>